<reference evidence="11" key="1">
    <citation type="journal article" date="2023" name="Int. J. Syst. Evol. Microbiol.">
        <title>Mesoterricola silvestris gen. nov., sp. nov., Mesoterricola sediminis sp. nov., Geothrix oryzae sp. nov., Geothrix edaphica sp. nov., Geothrix rubra sp. nov., and Geothrix limicola sp. nov., six novel members of Acidobacteriota isolated from soils.</title>
        <authorList>
            <person name="Itoh H."/>
            <person name="Sugisawa Y."/>
            <person name="Mise K."/>
            <person name="Xu Z."/>
            <person name="Kuniyasu M."/>
            <person name="Ushijima N."/>
            <person name="Kawano K."/>
            <person name="Kobayashi E."/>
            <person name="Shiratori Y."/>
            <person name="Masuda Y."/>
            <person name="Senoo K."/>
        </authorList>
    </citation>
    <scope>NUCLEOTIDE SEQUENCE [LARGE SCALE GENOMIC DNA]</scope>
    <source>
        <strain evidence="11">W79</strain>
    </source>
</reference>
<evidence type="ECO:0000256" key="2">
    <source>
        <dbReference type="ARBA" id="ARBA00023012"/>
    </source>
</evidence>
<dbReference type="GO" id="GO:0000156">
    <property type="term" value="F:phosphorelay response regulator activity"/>
    <property type="evidence" value="ECO:0007669"/>
    <property type="project" value="TreeGrafter"/>
</dbReference>
<gene>
    <name evidence="10" type="primary">copR</name>
    <name evidence="10" type="ORF">METEAL_10710</name>
</gene>
<dbReference type="GO" id="GO:0032993">
    <property type="term" value="C:protein-DNA complex"/>
    <property type="evidence" value="ECO:0007669"/>
    <property type="project" value="TreeGrafter"/>
</dbReference>
<dbReference type="InterPro" id="IPR001867">
    <property type="entry name" value="OmpR/PhoB-type_DNA-bd"/>
</dbReference>
<feature type="modified residue" description="4-aspartylphosphate" evidence="6">
    <location>
        <position position="51"/>
    </location>
</feature>
<dbReference type="SMART" id="SM00862">
    <property type="entry name" value="Trans_reg_C"/>
    <property type="match status" value="1"/>
</dbReference>
<dbReference type="PANTHER" id="PTHR48111:SF76">
    <property type="entry name" value="TWO-COMPONENT RESPONSE REGULATOR"/>
    <property type="match status" value="1"/>
</dbReference>
<evidence type="ECO:0000313" key="10">
    <source>
        <dbReference type="EMBL" id="BDU71897.1"/>
    </source>
</evidence>
<evidence type="ECO:0000256" key="6">
    <source>
        <dbReference type="PROSITE-ProRule" id="PRU00169"/>
    </source>
</evidence>
<dbReference type="PROSITE" id="PS50110">
    <property type="entry name" value="RESPONSE_REGULATORY"/>
    <property type="match status" value="1"/>
</dbReference>
<dbReference type="SUPFAM" id="SSF52172">
    <property type="entry name" value="CheY-like"/>
    <property type="match status" value="1"/>
</dbReference>
<dbReference type="KEGG" id="msil:METEAL_10710"/>
<dbReference type="GO" id="GO:0005829">
    <property type="term" value="C:cytosol"/>
    <property type="evidence" value="ECO:0007669"/>
    <property type="project" value="TreeGrafter"/>
</dbReference>
<dbReference type="PROSITE" id="PS51755">
    <property type="entry name" value="OMPR_PHOB"/>
    <property type="match status" value="1"/>
</dbReference>
<proteinExistence type="predicted"/>
<keyword evidence="5" id="KW-0804">Transcription</keyword>
<dbReference type="Proteomes" id="UP001238179">
    <property type="component" value="Chromosome"/>
</dbReference>
<dbReference type="EMBL" id="AP027080">
    <property type="protein sequence ID" value="BDU71897.1"/>
    <property type="molecule type" value="Genomic_DNA"/>
</dbReference>
<dbReference type="Pfam" id="PF00486">
    <property type="entry name" value="Trans_reg_C"/>
    <property type="match status" value="1"/>
</dbReference>
<evidence type="ECO:0000256" key="5">
    <source>
        <dbReference type="ARBA" id="ARBA00023163"/>
    </source>
</evidence>
<keyword evidence="2" id="KW-0902">Two-component regulatory system</keyword>
<dbReference type="GO" id="GO:0006355">
    <property type="term" value="P:regulation of DNA-templated transcription"/>
    <property type="evidence" value="ECO:0007669"/>
    <property type="project" value="InterPro"/>
</dbReference>
<evidence type="ECO:0000256" key="4">
    <source>
        <dbReference type="ARBA" id="ARBA00023125"/>
    </source>
</evidence>
<dbReference type="SMART" id="SM00448">
    <property type="entry name" value="REC"/>
    <property type="match status" value="1"/>
</dbReference>
<dbReference type="Gene3D" id="3.40.50.2300">
    <property type="match status" value="1"/>
</dbReference>
<dbReference type="GO" id="GO:0000976">
    <property type="term" value="F:transcription cis-regulatory region binding"/>
    <property type="evidence" value="ECO:0007669"/>
    <property type="project" value="TreeGrafter"/>
</dbReference>
<feature type="DNA-binding region" description="OmpR/PhoB-type" evidence="7">
    <location>
        <begin position="124"/>
        <end position="222"/>
    </location>
</feature>
<accession>A0AA48GQ14</accession>
<dbReference type="Gene3D" id="1.10.10.10">
    <property type="entry name" value="Winged helix-like DNA-binding domain superfamily/Winged helix DNA-binding domain"/>
    <property type="match status" value="1"/>
</dbReference>
<dbReference type="Pfam" id="PF00072">
    <property type="entry name" value="Response_reg"/>
    <property type="match status" value="1"/>
</dbReference>
<evidence type="ECO:0000259" key="8">
    <source>
        <dbReference type="PROSITE" id="PS50110"/>
    </source>
</evidence>
<dbReference type="InterPro" id="IPR011006">
    <property type="entry name" value="CheY-like_superfamily"/>
</dbReference>
<protein>
    <submittedName>
        <fullName evidence="10">DNA-binding response regulator</fullName>
    </submittedName>
</protein>
<dbReference type="RefSeq" id="WP_316415885.1">
    <property type="nucleotide sequence ID" value="NZ_AP027080.1"/>
</dbReference>
<dbReference type="AlphaFoldDB" id="A0AA48GQ14"/>
<dbReference type="FunFam" id="1.10.10.10:FF:000005">
    <property type="entry name" value="Two-component system response regulator"/>
    <property type="match status" value="1"/>
</dbReference>
<organism evidence="10 11">
    <name type="scientific">Mesoterricola silvestris</name>
    <dbReference type="NCBI Taxonomy" id="2927979"/>
    <lineage>
        <taxon>Bacteria</taxon>
        <taxon>Pseudomonadati</taxon>
        <taxon>Acidobacteriota</taxon>
        <taxon>Holophagae</taxon>
        <taxon>Holophagales</taxon>
        <taxon>Holophagaceae</taxon>
        <taxon>Mesoterricola</taxon>
    </lineage>
</organism>
<dbReference type="InterPro" id="IPR039420">
    <property type="entry name" value="WalR-like"/>
</dbReference>
<name>A0AA48GQ14_9BACT</name>
<keyword evidence="11" id="KW-1185">Reference proteome</keyword>
<dbReference type="PANTHER" id="PTHR48111">
    <property type="entry name" value="REGULATOR OF RPOS"/>
    <property type="match status" value="1"/>
</dbReference>
<keyword evidence="3" id="KW-0805">Transcription regulation</keyword>
<evidence type="ECO:0000256" key="3">
    <source>
        <dbReference type="ARBA" id="ARBA00023015"/>
    </source>
</evidence>
<feature type="domain" description="Response regulatory" evidence="8">
    <location>
        <begin position="2"/>
        <end position="116"/>
    </location>
</feature>
<evidence type="ECO:0000256" key="1">
    <source>
        <dbReference type="ARBA" id="ARBA00022553"/>
    </source>
</evidence>
<feature type="domain" description="OmpR/PhoB-type" evidence="9">
    <location>
        <begin position="124"/>
        <end position="222"/>
    </location>
</feature>
<evidence type="ECO:0000256" key="7">
    <source>
        <dbReference type="PROSITE-ProRule" id="PRU01091"/>
    </source>
</evidence>
<dbReference type="InterPro" id="IPR036388">
    <property type="entry name" value="WH-like_DNA-bd_sf"/>
</dbReference>
<dbReference type="Gene3D" id="6.10.250.690">
    <property type="match status" value="1"/>
</dbReference>
<sequence length="225" mass="24931">MKLLLVEDDPHASASIAKGLREEGFIVEVAADGEEGLLMARGARWDCLVLDVMLPGVDGFTMLGELRASGSEVPVIFLTARDTLSDRLRGLAAGGGDYLVKPFAFSELVLRIRNLLSRGMPVKESTWSVGDLTVDPVRMKVYRAGQRLDLSAQEFRLLELLVRHEGHVLTRARIAEELWDLAFESSANLVDAAVRRVRRKVDDPFGVKLIHTRRGVGYLIAELHD</sequence>
<evidence type="ECO:0000313" key="11">
    <source>
        <dbReference type="Proteomes" id="UP001238179"/>
    </source>
</evidence>
<dbReference type="CDD" id="cd00383">
    <property type="entry name" value="trans_reg_C"/>
    <property type="match status" value="1"/>
</dbReference>
<evidence type="ECO:0000259" key="9">
    <source>
        <dbReference type="PROSITE" id="PS51755"/>
    </source>
</evidence>
<dbReference type="InterPro" id="IPR001789">
    <property type="entry name" value="Sig_transdc_resp-reg_receiver"/>
</dbReference>
<keyword evidence="1 6" id="KW-0597">Phosphoprotein</keyword>
<keyword evidence="4 7" id="KW-0238">DNA-binding</keyword>
<dbReference type="CDD" id="cd19935">
    <property type="entry name" value="REC_OmpR_CusR-like"/>
    <property type="match status" value="1"/>
</dbReference>